<dbReference type="OrthoDB" id="9794382at2"/>
<dbReference type="FunFam" id="2.40.50.180:FF:000002">
    <property type="entry name" value="Chemotaxis protein CheW"/>
    <property type="match status" value="1"/>
</dbReference>
<evidence type="ECO:0000256" key="2">
    <source>
        <dbReference type="ARBA" id="ARBA00021483"/>
    </source>
</evidence>
<dbReference type="InterPro" id="IPR002545">
    <property type="entry name" value="CheW-lke_dom"/>
</dbReference>
<dbReference type="InterPro" id="IPR036061">
    <property type="entry name" value="CheW-like_dom_sf"/>
</dbReference>
<dbReference type="RefSeq" id="WP_068549624.1">
    <property type="nucleotide sequence ID" value="NZ_AP013035.1"/>
</dbReference>
<keyword evidence="7" id="KW-1185">Reference proteome</keyword>
<reference evidence="7" key="1">
    <citation type="journal article" date="2018" name="Science">
        <title>A primordial and reversible TCA cycle in a facultatively chemolithoautotrophic thermophile.</title>
        <authorList>
            <person name="Nunoura T."/>
            <person name="Chikaraishi Y."/>
            <person name="Izaki R."/>
            <person name="Suwa T."/>
            <person name="Sato T."/>
            <person name="Harada T."/>
            <person name="Mori K."/>
            <person name="Kato Y."/>
            <person name="Miyazaki M."/>
            <person name="Shimamura S."/>
            <person name="Yanagawa K."/>
            <person name="Shuto A."/>
            <person name="Ohkouchi N."/>
            <person name="Fujita N."/>
            <person name="Takaki Y."/>
            <person name="Atomi H."/>
            <person name="Takai K."/>
        </authorList>
    </citation>
    <scope>NUCLEOTIDE SEQUENCE [LARGE SCALE GENOMIC DNA]</scope>
    <source>
        <strain evidence="7">DSM 17441 / JCM 13301 / NBRC 103674 / ABI70S6</strain>
    </source>
</reference>
<evidence type="ECO:0000313" key="6">
    <source>
        <dbReference type="EMBL" id="BAT71626.1"/>
    </source>
</evidence>
<name>A0A0S3QTH2_THET7</name>
<evidence type="ECO:0000256" key="4">
    <source>
        <dbReference type="ARBA" id="ARBA00022500"/>
    </source>
</evidence>
<dbReference type="STRING" id="1298851.TST_0826"/>
<dbReference type="PROSITE" id="PS50851">
    <property type="entry name" value="CHEW"/>
    <property type="match status" value="1"/>
</dbReference>
<proteinExistence type="predicted"/>
<dbReference type="GO" id="GO:0007165">
    <property type="term" value="P:signal transduction"/>
    <property type="evidence" value="ECO:0007669"/>
    <property type="project" value="InterPro"/>
</dbReference>
<dbReference type="SMART" id="SM00260">
    <property type="entry name" value="CheW"/>
    <property type="match status" value="1"/>
</dbReference>
<dbReference type="PANTHER" id="PTHR22617:SF23">
    <property type="entry name" value="CHEMOTAXIS PROTEIN CHEW"/>
    <property type="match status" value="1"/>
</dbReference>
<dbReference type="Pfam" id="PF01584">
    <property type="entry name" value="CheW"/>
    <property type="match status" value="1"/>
</dbReference>
<dbReference type="Proteomes" id="UP000063234">
    <property type="component" value="Chromosome"/>
</dbReference>
<dbReference type="CDD" id="cd00732">
    <property type="entry name" value="CheW"/>
    <property type="match status" value="1"/>
</dbReference>
<accession>A0A0S3QTH2</accession>
<sequence>MDLKELSEFLRKQLSEKEETVVQEECAHLVGFIIGSEEFAVNILDVKEIIEVPDITRVPNAPSHVLGVINLRGQIVPVIDLRIKFNLPYPPSEDDEERKIVVIEADDKVVGLMVDAVTHVLRIPVSQIETAHGVVSGFEADYVEGIGKKEDLSVVVILNSRKLLEE</sequence>
<evidence type="ECO:0000256" key="3">
    <source>
        <dbReference type="ARBA" id="ARBA00022490"/>
    </source>
</evidence>
<dbReference type="EMBL" id="AP013035">
    <property type="protein sequence ID" value="BAT71626.1"/>
    <property type="molecule type" value="Genomic_DNA"/>
</dbReference>
<keyword evidence="3" id="KW-0963">Cytoplasm</keyword>
<protein>
    <recommendedName>
        <fullName evidence="2">Chemotaxis protein CheW</fullName>
    </recommendedName>
</protein>
<dbReference type="PANTHER" id="PTHR22617">
    <property type="entry name" value="CHEMOTAXIS SENSOR HISTIDINE KINASE-RELATED"/>
    <property type="match status" value="1"/>
</dbReference>
<feature type="domain" description="CheW-like" evidence="5">
    <location>
        <begin position="26"/>
        <end position="166"/>
    </location>
</feature>
<dbReference type="SUPFAM" id="SSF50341">
    <property type="entry name" value="CheW-like"/>
    <property type="match status" value="1"/>
</dbReference>
<evidence type="ECO:0000313" key="7">
    <source>
        <dbReference type="Proteomes" id="UP000063234"/>
    </source>
</evidence>
<dbReference type="InterPro" id="IPR039315">
    <property type="entry name" value="CheW"/>
</dbReference>
<dbReference type="AlphaFoldDB" id="A0A0S3QTH2"/>
<dbReference type="KEGG" id="ttk:TST_0826"/>
<dbReference type="Gene3D" id="2.30.30.40">
    <property type="entry name" value="SH3 Domains"/>
    <property type="match status" value="1"/>
</dbReference>
<comment type="subcellular location">
    <subcellularLocation>
        <location evidence="1">Cytoplasm</location>
    </subcellularLocation>
</comment>
<dbReference type="GO" id="GO:0005829">
    <property type="term" value="C:cytosol"/>
    <property type="evidence" value="ECO:0007669"/>
    <property type="project" value="TreeGrafter"/>
</dbReference>
<dbReference type="GO" id="GO:0006935">
    <property type="term" value="P:chemotaxis"/>
    <property type="evidence" value="ECO:0007669"/>
    <property type="project" value="UniProtKB-KW"/>
</dbReference>
<evidence type="ECO:0000256" key="1">
    <source>
        <dbReference type="ARBA" id="ARBA00004496"/>
    </source>
</evidence>
<dbReference type="PATRIC" id="fig|1298851.3.peg.861"/>
<gene>
    <name evidence="6" type="primary">cheW</name>
    <name evidence="6" type="ORF">TST_0826</name>
</gene>
<keyword evidence="4" id="KW-0145">Chemotaxis</keyword>
<dbReference type="Gene3D" id="2.40.50.180">
    <property type="entry name" value="CheA-289, Domain 4"/>
    <property type="match status" value="1"/>
</dbReference>
<evidence type="ECO:0000259" key="5">
    <source>
        <dbReference type="PROSITE" id="PS50851"/>
    </source>
</evidence>
<organism evidence="6 7">
    <name type="scientific">Thermosulfidibacter takaii (strain DSM 17441 / JCM 13301 / NBRC 103674 / ABI70S6)</name>
    <dbReference type="NCBI Taxonomy" id="1298851"/>
    <lineage>
        <taxon>Bacteria</taxon>
        <taxon>Pseudomonadati</taxon>
        <taxon>Thermosulfidibacterota</taxon>
        <taxon>Thermosulfidibacteria</taxon>
        <taxon>Thermosulfidibacterales</taxon>
        <taxon>Thermosulfidibacteraceae</taxon>
    </lineage>
</organism>